<dbReference type="EMBL" id="CP123872">
    <property type="protein sequence ID" value="WND01385.1"/>
    <property type="molecule type" value="Genomic_DNA"/>
</dbReference>
<dbReference type="InterPro" id="IPR011990">
    <property type="entry name" value="TPR-like_helical_dom_sf"/>
</dbReference>
<dbReference type="Gene3D" id="1.25.40.10">
    <property type="entry name" value="Tetratricopeptide repeat domain"/>
    <property type="match status" value="4"/>
</dbReference>
<feature type="repeat" description="TPR" evidence="3">
    <location>
        <begin position="106"/>
        <end position="139"/>
    </location>
</feature>
<accession>A0AA52H970</accession>
<organism evidence="4 5">
    <name type="scientific">Temperatibacter marinus</name>
    <dbReference type="NCBI Taxonomy" id="1456591"/>
    <lineage>
        <taxon>Bacteria</taxon>
        <taxon>Pseudomonadati</taxon>
        <taxon>Pseudomonadota</taxon>
        <taxon>Alphaproteobacteria</taxon>
        <taxon>Kordiimonadales</taxon>
        <taxon>Temperatibacteraceae</taxon>
        <taxon>Temperatibacter</taxon>
    </lineage>
</organism>
<dbReference type="SUPFAM" id="SSF48452">
    <property type="entry name" value="TPR-like"/>
    <property type="match status" value="1"/>
</dbReference>
<dbReference type="Pfam" id="PF14559">
    <property type="entry name" value="TPR_19"/>
    <property type="match status" value="2"/>
</dbReference>
<keyword evidence="5" id="KW-1185">Reference proteome</keyword>
<evidence type="ECO:0000313" key="5">
    <source>
        <dbReference type="Proteomes" id="UP001268683"/>
    </source>
</evidence>
<dbReference type="KEGG" id="tmk:QGN29_07390"/>
<keyword evidence="1" id="KW-0677">Repeat</keyword>
<dbReference type="PANTHER" id="PTHR44943">
    <property type="entry name" value="CELLULOSE SYNTHASE OPERON PROTEIN C"/>
    <property type="match status" value="1"/>
</dbReference>
<dbReference type="PANTHER" id="PTHR44943:SF4">
    <property type="entry name" value="TPR REPEAT-CONTAINING PROTEIN MJ0798"/>
    <property type="match status" value="1"/>
</dbReference>
<evidence type="ECO:0000256" key="2">
    <source>
        <dbReference type="ARBA" id="ARBA00022803"/>
    </source>
</evidence>
<protein>
    <submittedName>
        <fullName evidence="4">2OG-Fe(II) oxygenase</fullName>
    </submittedName>
</protein>
<dbReference type="AlphaFoldDB" id="A0AA52H970"/>
<name>A0AA52H970_9PROT</name>
<dbReference type="Gene3D" id="2.60.120.620">
    <property type="entry name" value="q2cbj1_9rhob like domain"/>
    <property type="match status" value="1"/>
</dbReference>
<dbReference type="SUPFAM" id="SSF81901">
    <property type="entry name" value="HCP-like"/>
    <property type="match status" value="1"/>
</dbReference>
<dbReference type="InterPro" id="IPR019734">
    <property type="entry name" value="TPR_rpt"/>
</dbReference>
<gene>
    <name evidence="4" type="ORF">QGN29_07390</name>
</gene>
<dbReference type="RefSeq" id="WP_310797213.1">
    <property type="nucleotide sequence ID" value="NZ_CP123872.1"/>
</dbReference>
<feature type="repeat" description="TPR" evidence="3">
    <location>
        <begin position="173"/>
        <end position="206"/>
    </location>
</feature>
<proteinExistence type="predicted"/>
<keyword evidence="2 3" id="KW-0802">TPR repeat</keyword>
<evidence type="ECO:0000256" key="3">
    <source>
        <dbReference type="PROSITE-ProRule" id="PRU00339"/>
    </source>
</evidence>
<dbReference type="InterPro" id="IPR012668">
    <property type="entry name" value="CHP02466"/>
</dbReference>
<evidence type="ECO:0000313" key="4">
    <source>
        <dbReference type="EMBL" id="WND01385.1"/>
    </source>
</evidence>
<dbReference type="Pfam" id="PF13181">
    <property type="entry name" value="TPR_8"/>
    <property type="match status" value="2"/>
</dbReference>
<dbReference type="SMART" id="SM00028">
    <property type="entry name" value="TPR"/>
    <property type="match status" value="6"/>
</dbReference>
<reference evidence="4" key="1">
    <citation type="submission" date="2023-04" db="EMBL/GenBank/DDBJ databases">
        <title>Complete genome sequence of Temperatibacter marinus.</title>
        <authorList>
            <person name="Rong J.-C."/>
            <person name="Yi M.-L."/>
            <person name="Zhao Q."/>
        </authorList>
    </citation>
    <scope>NUCLEOTIDE SEQUENCE</scope>
    <source>
        <strain evidence="4">NBRC 110045</strain>
    </source>
</reference>
<dbReference type="Proteomes" id="UP001268683">
    <property type="component" value="Chromosome"/>
</dbReference>
<evidence type="ECO:0000256" key="1">
    <source>
        <dbReference type="ARBA" id="ARBA00022737"/>
    </source>
</evidence>
<dbReference type="PROSITE" id="PS50005">
    <property type="entry name" value="TPR"/>
    <property type="match status" value="2"/>
</dbReference>
<sequence length="570" mass="64983">MDTIETRVQQAYQSLQAGRFSEAEQRARSALSQAPRDVNALHLCALACQATGKAQEAIDLFEQTLDVQFTQLQVVQNYLNYLMQLGLYGQIQSLMKRAVAVWSNNYQFHVYHGISLKELKRFEESVEAYDQALKIKPNDKVALHNKGVSLRLHQKPKEALACYQKIPGGDKIAELRLNRGCALMDLQDYEKAECEFDAALALNPALTDAHENLNKLYWEYEKTDKVMSTYTLGLQKADSETMRLSYISQLLNIGQDDKAEESIKKAISKFGEVPGLNHIHGRLFAKKGDHEAAVRLTEKALDQIPNVPRYRLDMASNLICLGRYEEALTHLDYAEQMTPDDQELWAYKGTCWRLLGDAKHKWLNDYDQLVRGVQLPVPEGYETLEHFMKTMSEQIKLFHETKTHPLDQSLRNGTQSSFFLLGHESKIIQDFRRSLSEAVSTYLASMPRDATHPFLRRISEATNFTFSGSWSVRLKSEGFHVNHMHPEGWLSGPSYIDVPEAIYKEDPKRAGWVKFGETGLNLDPSLEVVEKAVCPEVGLVVFFPSYIWHGTYPFESNQYRTTAPMDVMPA</sequence>
<dbReference type="InterPro" id="IPR051685">
    <property type="entry name" value="Ycf3/AcsC/BcsC/TPR_MFPF"/>
</dbReference>
<dbReference type="Pfam" id="PF13759">
    <property type="entry name" value="2OG-FeII_Oxy_5"/>
    <property type="match status" value="1"/>
</dbReference>